<feature type="region of interest" description="Disordered" evidence="2">
    <location>
        <begin position="93"/>
        <end position="151"/>
    </location>
</feature>
<evidence type="ECO:0000313" key="5">
    <source>
        <dbReference type="Proteomes" id="UP000233469"/>
    </source>
</evidence>
<reference evidence="4 5" key="2">
    <citation type="submission" date="2017-10" db="EMBL/GenBank/DDBJ databases">
        <title>Extensive intraspecific genome diversity in a model arbuscular mycorrhizal fungus.</title>
        <authorList>
            <person name="Chen E.C.H."/>
            <person name="Morin E."/>
            <person name="Baudet D."/>
            <person name="Noel J."/>
            <person name="Ndikumana S."/>
            <person name="Charron P."/>
            <person name="St-Onge C."/>
            <person name="Giorgi J."/>
            <person name="Grigoriev I.V."/>
            <person name="Roux C."/>
            <person name="Martin F.M."/>
            <person name="Corradi N."/>
        </authorList>
    </citation>
    <scope>NUCLEOTIDE SEQUENCE [LARGE SCALE GENOMIC DNA]</scope>
    <source>
        <strain evidence="4 5">C2</strain>
    </source>
</reference>
<keyword evidence="3" id="KW-1133">Transmembrane helix</keyword>
<evidence type="ECO:0000256" key="2">
    <source>
        <dbReference type="SAM" id="MobiDB-lite"/>
    </source>
</evidence>
<gene>
    <name evidence="4" type="ORF">RhiirC2_854586</name>
</gene>
<evidence type="ECO:0000256" key="3">
    <source>
        <dbReference type="SAM" id="Phobius"/>
    </source>
</evidence>
<organism evidence="4 5">
    <name type="scientific">Rhizophagus irregularis</name>
    <dbReference type="NCBI Taxonomy" id="588596"/>
    <lineage>
        <taxon>Eukaryota</taxon>
        <taxon>Fungi</taxon>
        <taxon>Fungi incertae sedis</taxon>
        <taxon>Mucoromycota</taxon>
        <taxon>Glomeromycotina</taxon>
        <taxon>Glomeromycetes</taxon>
        <taxon>Glomerales</taxon>
        <taxon>Glomeraceae</taxon>
        <taxon>Rhizophagus</taxon>
    </lineage>
</organism>
<comment type="caution">
    <text evidence="4">The sequence shown here is derived from an EMBL/GenBank/DDBJ whole genome shotgun (WGS) entry which is preliminary data.</text>
</comment>
<dbReference type="VEuPathDB" id="FungiDB:RhiirFUN_004021"/>
<sequence>MYLIIFSYSFSYSFSITIRSIYLIFGLILNHLNMTRHNTSHTEKYNTSMGNHRQGDSVYNTTSIIWDEEMQDEQIIADETTITAKSKKKDFIERNKQTVQSTSKSTFSKRPREDSPSSQNSRQSSSTKTDKKKNHGVPSSSTHSNYSRSSEIALREEVKKLKRNLLERDDWLREKEAELLDAEDIVDALQERVREVEARNRELQRENEIMRNYIEEENAKKTSPANEFNIYISSMMNEIRGEPASLERVQEVEDHLQKENEFTNYTEERNGRN</sequence>
<dbReference type="EMBL" id="LLXL01001516">
    <property type="protein sequence ID" value="PKK64049.1"/>
    <property type="molecule type" value="Genomic_DNA"/>
</dbReference>
<protein>
    <submittedName>
        <fullName evidence="4">Uncharacterized protein</fullName>
    </submittedName>
</protein>
<evidence type="ECO:0000256" key="1">
    <source>
        <dbReference type="SAM" id="Coils"/>
    </source>
</evidence>
<keyword evidence="3" id="KW-0812">Transmembrane</keyword>
<evidence type="ECO:0000313" key="4">
    <source>
        <dbReference type="EMBL" id="PKK64049.1"/>
    </source>
</evidence>
<feature type="coiled-coil region" evidence="1">
    <location>
        <begin position="172"/>
        <end position="220"/>
    </location>
</feature>
<dbReference type="VEuPathDB" id="FungiDB:FUN_024689"/>
<keyword evidence="3" id="KW-0472">Membrane</keyword>
<feature type="compositionally biased region" description="Low complexity" evidence="2">
    <location>
        <begin position="116"/>
        <end position="126"/>
    </location>
</feature>
<dbReference type="VEuPathDB" id="FungiDB:RhiirA1_540956"/>
<accession>A0A2N1MQY6</accession>
<dbReference type="Proteomes" id="UP000233469">
    <property type="component" value="Unassembled WGS sequence"/>
</dbReference>
<proteinExistence type="predicted"/>
<reference evidence="4 5" key="1">
    <citation type="submission" date="2016-04" db="EMBL/GenBank/DDBJ databases">
        <title>Genome analyses suggest a sexual origin of heterokaryosis in a supposedly ancient asexual fungus.</title>
        <authorList>
            <person name="Ropars J."/>
            <person name="Sedzielewska K."/>
            <person name="Noel J."/>
            <person name="Charron P."/>
            <person name="Farinelli L."/>
            <person name="Marton T."/>
            <person name="Kruger M."/>
            <person name="Pelin A."/>
            <person name="Brachmann A."/>
            <person name="Corradi N."/>
        </authorList>
    </citation>
    <scope>NUCLEOTIDE SEQUENCE [LARGE SCALE GENOMIC DNA]</scope>
    <source>
        <strain evidence="4 5">C2</strain>
    </source>
</reference>
<feature type="compositionally biased region" description="Low complexity" evidence="2">
    <location>
        <begin position="139"/>
        <end position="150"/>
    </location>
</feature>
<dbReference type="AlphaFoldDB" id="A0A2N1MQY6"/>
<keyword evidence="1" id="KW-0175">Coiled coil</keyword>
<feature type="transmembrane region" description="Helical" evidence="3">
    <location>
        <begin position="12"/>
        <end position="32"/>
    </location>
</feature>
<feature type="compositionally biased region" description="Polar residues" evidence="2">
    <location>
        <begin position="97"/>
        <end position="108"/>
    </location>
</feature>
<name>A0A2N1MQY6_9GLOM</name>